<dbReference type="AlphaFoldDB" id="A0AA38CW65"/>
<keyword evidence="2" id="KW-1185">Reference proteome</keyword>
<sequence length="507" mass="54600">MPEDLWASAATIVADGAELGAGRVCFPVEGAFVSVGVDETEVEAALVRHRPLRYKYQLRRDERWQNVGGYRAAFRGDLVRRALASADLPTLRTFERPDLATARASEPARVAAALGSLERHVIDGLAGPRGHSRLGGVRRVLADAGEALGPEGRHLHAGLTLLEAALGAGLEDALDARDVGGVRTAVVARARAEGWSDEPSAAAVELMLGRLASVTDRDEAAAHLRRAEDLGATALAGSFAFDRGAATYVTATEVERGTDDLAAEVRGGLVHVDAREPGSELALLVSADETFLRIYAPQLVHLAQQLPHVDVVVLLCGADDPSALAAEVGTYATALAALNRSGRPENIHVVATPVPAAVAEVRTFYACARFLAVRRLLERYPRLYLMDADLTVTADPTAYLERLADLPLAFHHSRGLPALWPWRRYAAGNVAVNRDVLATGALTHLERYLGHGLARSGSWTLDQNALAYVAERCPDVAQRLNHGRRPFSQIAFRSTWERTYARRGRAS</sequence>
<evidence type="ECO:0000313" key="1">
    <source>
        <dbReference type="EMBL" id="GMA32712.1"/>
    </source>
</evidence>
<protein>
    <submittedName>
        <fullName evidence="1">Uncharacterized protein</fullName>
    </submittedName>
</protein>
<organism evidence="1 2">
    <name type="scientific">Litorihabitans aurantiacus</name>
    <dbReference type="NCBI Taxonomy" id="1930061"/>
    <lineage>
        <taxon>Bacteria</taxon>
        <taxon>Bacillati</taxon>
        <taxon>Actinomycetota</taxon>
        <taxon>Actinomycetes</taxon>
        <taxon>Micrococcales</taxon>
        <taxon>Beutenbergiaceae</taxon>
        <taxon>Litorihabitans</taxon>
    </lineage>
</organism>
<name>A0AA38CW65_9MICO</name>
<dbReference type="EMBL" id="BSUM01000001">
    <property type="protein sequence ID" value="GMA32712.1"/>
    <property type="molecule type" value="Genomic_DNA"/>
</dbReference>
<reference evidence="1" key="2">
    <citation type="submission" date="2023-02" db="EMBL/GenBank/DDBJ databases">
        <authorList>
            <person name="Sun Q."/>
            <person name="Mori K."/>
        </authorList>
    </citation>
    <scope>NUCLEOTIDE SEQUENCE</scope>
    <source>
        <strain evidence="1">NBRC 112290</strain>
    </source>
</reference>
<proteinExistence type="predicted"/>
<accession>A0AA38CW65</accession>
<comment type="caution">
    <text evidence="1">The sequence shown here is derived from an EMBL/GenBank/DDBJ whole genome shotgun (WGS) entry which is preliminary data.</text>
</comment>
<reference evidence="1" key="1">
    <citation type="journal article" date="2014" name="Int. J. Syst. Evol. Microbiol.">
        <title>Complete genome sequence of Corynebacterium casei LMG S-19264T (=DSM 44701T), isolated from a smear-ripened cheese.</title>
        <authorList>
            <consortium name="US DOE Joint Genome Institute (JGI-PGF)"/>
            <person name="Walter F."/>
            <person name="Albersmeier A."/>
            <person name="Kalinowski J."/>
            <person name="Ruckert C."/>
        </authorList>
    </citation>
    <scope>NUCLEOTIDE SEQUENCE</scope>
    <source>
        <strain evidence="1">NBRC 112290</strain>
    </source>
</reference>
<dbReference type="Proteomes" id="UP001157161">
    <property type="component" value="Unassembled WGS sequence"/>
</dbReference>
<gene>
    <name evidence="1" type="ORF">GCM10025875_27040</name>
</gene>
<dbReference type="RefSeq" id="WP_284251395.1">
    <property type="nucleotide sequence ID" value="NZ_BSUM01000001.1"/>
</dbReference>
<evidence type="ECO:0000313" key="2">
    <source>
        <dbReference type="Proteomes" id="UP001157161"/>
    </source>
</evidence>